<dbReference type="InterPro" id="IPR027417">
    <property type="entry name" value="P-loop_NTPase"/>
</dbReference>
<comment type="caution">
    <text evidence="2">The sequence shown here is derived from an EMBL/GenBank/DDBJ whole genome shotgun (WGS) entry which is preliminary data.</text>
</comment>
<dbReference type="Proteomes" id="UP000696931">
    <property type="component" value="Unassembled WGS sequence"/>
</dbReference>
<dbReference type="Pfam" id="PF13481">
    <property type="entry name" value="AAA_25"/>
    <property type="match status" value="1"/>
</dbReference>
<evidence type="ECO:0000256" key="1">
    <source>
        <dbReference type="SAM" id="MobiDB-lite"/>
    </source>
</evidence>
<feature type="region of interest" description="Disordered" evidence="1">
    <location>
        <begin position="342"/>
        <end position="389"/>
    </location>
</feature>
<dbReference type="SUPFAM" id="SSF52540">
    <property type="entry name" value="P-loop containing nucleoside triphosphate hydrolases"/>
    <property type="match status" value="1"/>
</dbReference>
<evidence type="ECO:0000313" key="2">
    <source>
        <dbReference type="EMBL" id="MBI5169762.1"/>
    </source>
</evidence>
<proteinExistence type="predicted"/>
<name>A0A933SCU4_UNCEI</name>
<reference evidence="2" key="1">
    <citation type="submission" date="2020-07" db="EMBL/GenBank/DDBJ databases">
        <title>Huge and variable diversity of episymbiotic CPR bacteria and DPANN archaea in groundwater ecosystems.</title>
        <authorList>
            <person name="He C.Y."/>
            <person name="Keren R."/>
            <person name="Whittaker M."/>
            <person name="Farag I.F."/>
            <person name="Doudna J."/>
            <person name="Cate J.H.D."/>
            <person name="Banfield J.F."/>
        </authorList>
    </citation>
    <scope>NUCLEOTIDE SEQUENCE</scope>
    <source>
        <strain evidence="2">NC_groundwater_1813_Pr3_B-0.1um_71_17</strain>
    </source>
</reference>
<dbReference type="Gene3D" id="3.40.50.300">
    <property type="entry name" value="P-loop containing nucleotide triphosphate hydrolases"/>
    <property type="match status" value="1"/>
</dbReference>
<organism evidence="2 3">
    <name type="scientific">Eiseniibacteriota bacterium</name>
    <dbReference type="NCBI Taxonomy" id="2212470"/>
    <lineage>
        <taxon>Bacteria</taxon>
        <taxon>Candidatus Eiseniibacteriota</taxon>
    </lineage>
</organism>
<feature type="region of interest" description="Disordered" evidence="1">
    <location>
        <begin position="1"/>
        <end position="43"/>
    </location>
</feature>
<feature type="compositionally biased region" description="Polar residues" evidence="1">
    <location>
        <begin position="1"/>
        <end position="16"/>
    </location>
</feature>
<accession>A0A933SCU4</accession>
<protein>
    <submittedName>
        <fullName evidence="2">AAA family ATPase</fullName>
    </submittedName>
</protein>
<evidence type="ECO:0000313" key="3">
    <source>
        <dbReference type="Proteomes" id="UP000696931"/>
    </source>
</evidence>
<dbReference type="AlphaFoldDB" id="A0A933SCU4"/>
<gene>
    <name evidence="2" type="ORF">HZA61_09765</name>
</gene>
<dbReference type="EMBL" id="JACRIW010000067">
    <property type="protein sequence ID" value="MBI5169762.1"/>
    <property type="molecule type" value="Genomic_DNA"/>
</dbReference>
<sequence>MRGQSNMNSGPTSTDDGSGVPEPAALASAVPRDGRTGGKNPRFRTPAEIIASLPPSVPWVAKPWLATGCITELAGKVKLAGKTTFVSAMLASVLHEQEFLGEETSRTNVVWLSEQPEQSLKEALTRAGLDQETGMAIQFFHEVRGTDWPRIVENAVDEAHRRDAGVLVVDTLGQFAGLRGESENSSGDALAAVEPLQMAAASGLAVIVTRHERKGGGDVGDSARGSSAFTGAVDIVMALRRPEGAHRPSIRVIHAVSRFDGTPAELFVDFDGATYRSLGSGHDVGHRDVRDRILRVLGEQSDEVLRMDALCALLPSSKRTAVQRALDSLMAEGLVERGGKGRKGDAFTYSLRGPSTRDRGDSSCPDAGPHRGRRNSGPGDQSESEGAGD</sequence>